<feature type="domain" description="Pectinesterase catalytic" evidence="8">
    <location>
        <begin position="6"/>
        <end position="89"/>
    </location>
</feature>
<evidence type="ECO:0000256" key="2">
    <source>
        <dbReference type="ARBA" id="ARBA00005184"/>
    </source>
</evidence>
<organism evidence="9 10">
    <name type="scientific">Lupinus luteus</name>
    <name type="common">European yellow lupine</name>
    <dbReference type="NCBI Taxonomy" id="3873"/>
    <lineage>
        <taxon>Eukaryota</taxon>
        <taxon>Viridiplantae</taxon>
        <taxon>Streptophyta</taxon>
        <taxon>Embryophyta</taxon>
        <taxon>Tracheophyta</taxon>
        <taxon>Spermatophyta</taxon>
        <taxon>Magnoliopsida</taxon>
        <taxon>eudicotyledons</taxon>
        <taxon>Gunneridae</taxon>
        <taxon>Pentapetalae</taxon>
        <taxon>rosids</taxon>
        <taxon>fabids</taxon>
        <taxon>Fabales</taxon>
        <taxon>Fabaceae</taxon>
        <taxon>Papilionoideae</taxon>
        <taxon>50 kb inversion clade</taxon>
        <taxon>genistoids sensu lato</taxon>
        <taxon>core genistoids</taxon>
        <taxon>Genisteae</taxon>
        <taxon>Lupinus</taxon>
    </lineage>
</organism>
<gene>
    <name evidence="9" type="ORF">LLUT_LOCUS12217</name>
</gene>
<evidence type="ECO:0000256" key="6">
    <source>
        <dbReference type="ARBA" id="ARBA00022801"/>
    </source>
</evidence>
<comment type="caution">
    <text evidence="9">The sequence shown here is derived from an EMBL/GenBank/DDBJ whole genome shotgun (WGS) entry which is preliminary data.</text>
</comment>
<dbReference type="InterPro" id="IPR011050">
    <property type="entry name" value="Pectin_lyase_fold/virulence"/>
</dbReference>
<dbReference type="PANTHER" id="PTHR31321">
    <property type="entry name" value="ACYL-COA THIOESTER HYDROLASE YBHC-RELATED"/>
    <property type="match status" value="1"/>
</dbReference>
<evidence type="ECO:0000256" key="5">
    <source>
        <dbReference type="ARBA" id="ARBA00022512"/>
    </source>
</evidence>
<evidence type="ECO:0000256" key="1">
    <source>
        <dbReference type="ARBA" id="ARBA00004191"/>
    </source>
</evidence>
<keyword evidence="6" id="KW-0378">Hydrolase</keyword>
<sequence length="110" mass="12146">MIGDGAKTNLGRTLRPGNPRVIIANSFLGDVIRPEGWSQNDFFKGHEGNITFVEEGCTGPGSNLKGRVPWINKLQKSEINKFLDISFTDNDGWIANLPINITSNKEVKAF</sequence>
<name>A0AAV1WQQ7_LUPLU</name>
<keyword evidence="7" id="KW-0063">Aspartyl esterase</keyword>
<dbReference type="InterPro" id="IPR012334">
    <property type="entry name" value="Pectin_lyas_fold"/>
</dbReference>
<keyword evidence="5" id="KW-0134">Cell wall</keyword>
<dbReference type="GO" id="GO:0042545">
    <property type="term" value="P:cell wall modification"/>
    <property type="evidence" value="ECO:0007669"/>
    <property type="project" value="InterPro"/>
</dbReference>
<protein>
    <recommendedName>
        <fullName evidence="4">pectinesterase</fullName>
        <ecNumber evidence="4">3.1.1.11</ecNumber>
    </recommendedName>
</protein>
<comment type="similarity">
    <text evidence="3">Belongs to the pectinesterase family.</text>
</comment>
<accession>A0AAV1WQQ7</accession>
<reference evidence="9 10" key="1">
    <citation type="submission" date="2024-03" db="EMBL/GenBank/DDBJ databases">
        <authorList>
            <person name="Martinez-Hernandez J."/>
        </authorList>
    </citation>
    <scope>NUCLEOTIDE SEQUENCE [LARGE SCALE GENOMIC DNA]</scope>
</reference>
<dbReference type="AlphaFoldDB" id="A0AAV1WQQ7"/>
<dbReference type="PANTHER" id="PTHR31321:SF134">
    <property type="entry name" value="PECTINESTERASE"/>
    <property type="match status" value="1"/>
</dbReference>
<proteinExistence type="inferred from homology"/>
<dbReference type="GO" id="GO:0030599">
    <property type="term" value="F:pectinesterase activity"/>
    <property type="evidence" value="ECO:0007669"/>
    <property type="project" value="UniProtKB-EC"/>
</dbReference>
<evidence type="ECO:0000256" key="3">
    <source>
        <dbReference type="ARBA" id="ARBA00008891"/>
    </source>
</evidence>
<evidence type="ECO:0000256" key="7">
    <source>
        <dbReference type="ARBA" id="ARBA00023085"/>
    </source>
</evidence>
<keyword evidence="5" id="KW-0964">Secreted</keyword>
<evidence type="ECO:0000259" key="8">
    <source>
        <dbReference type="Pfam" id="PF01095"/>
    </source>
</evidence>
<dbReference type="SUPFAM" id="SSF51126">
    <property type="entry name" value="Pectin lyase-like"/>
    <property type="match status" value="1"/>
</dbReference>
<evidence type="ECO:0000313" key="10">
    <source>
        <dbReference type="Proteomes" id="UP001497480"/>
    </source>
</evidence>
<dbReference type="EC" id="3.1.1.11" evidence="4"/>
<evidence type="ECO:0000313" key="9">
    <source>
        <dbReference type="EMBL" id="CAL0311157.1"/>
    </source>
</evidence>
<dbReference type="Proteomes" id="UP001497480">
    <property type="component" value="Unassembled WGS sequence"/>
</dbReference>
<dbReference type="EMBL" id="CAXHTB010000008">
    <property type="protein sequence ID" value="CAL0311157.1"/>
    <property type="molecule type" value="Genomic_DNA"/>
</dbReference>
<dbReference type="GO" id="GO:0045490">
    <property type="term" value="P:pectin catabolic process"/>
    <property type="evidence" value="ECO:0007669"/>
    <property type="project" value="TreeGrafter"/>
</dbReference>
<comment type="subcellular location">
    <subcellularLocation>
        <location evidence="1">Secreted</location>
        <location evidence="1">Cell wall</location>
    </subcellularLocation>
</comment>
<dbReference type="Pfam" id="PF01095">
    <property type="entry name" value="Pectinesterase"/>
    <property type="match status" value="1"/>
</dbReference>
<keyword evidence="10" id="KW-1185">Reference proteome</keyword>
<evidence type="ECO:0000256" key="4">
    <source>
        <dbReference type="ARBA" id="ARBA00013229"/>
    </source>
</evidence>
<dbReference type="Gene3D" id="2.160.20.10">
    <property type="entry name" value="Single-stranded right-handed beta-helix, Pectin lyase-like"/>
    <property type="match status" value="1"/>
</dbReference>
<dbReference type="InterPro" id="IPR000070">
    <property type="entry name" value="Pectinesterase_cat"/>
</dbReference>
<comment type="pathway">
    <text evidence="2">Glycan metabolism; pectin degradation; 2-dehydro-3-deoxy-D-gluconate from pectin: step 1/5.</text>
</comment>